<dbReference type="EMBL" id="JBHUHY010000004">
    <property type="protein sequence ID" value="MFD2186587.1"/>
    <property type="molecule type" value="Genomic_DNA"/>
</dbReference>
<dbReference type="InterPro" id="IPR009003">
    <property type="entry name" value="Peptidase_S1_PA"/>
</dbReference>
<feature type="signal peptide" evidence="2">
    <location>
        <begin position="1"/>
        <end position="18"/>
    </location>
</feature>
<evidence type="ECO:0000313" key="4">
    <source>
        <dbReference type="Proteomes" id="UP001597344"/>
    </source>
</evidence>
<proteinExistence type="predicted"/>
<protein>
    <submittedName>
        <fullName evidence="3">T9SS type A sorting domain-containing protein</fullName>
    </submittedName>
</protein>
<comment type="caution">
    <text evidence="3">The sequence shown here is derived from an EMBL/GenBank/DDBJ whole genome shotgun (WGS) entry which is preliminary data.</text>
</comment>
<dbReference type="Proteomes" id="UP001597344">
    <property type="component" value="Unassembled WGS sequence"/>
</dbReference>
<dbReference type="Gene3D" id="2.40.10.10">
    <property type="entry name" value="Trypsin-like serine proteases"/>
    <property type="match status" value="2"/>
</dbReference>
<sequence length="552" mass="61130">MRLILLHIFVFSAFVMKAQVTNEGKPKSWQLTSKKSSTPVVMKAFDLNRIKTEDAKNDVDKSRPWRFGYEFKVNLGLDNSGVWDVLPDKSRIWRINIISKGAKTLNFIFDTYKIPRGATIYLYNNDKSDLLGAYTNIFNRPDEMLGTWLVQGENVWIEYYEPASVKGQGELNISKVVHGYRTLTTREIEGKAINDSGNCNLDVNCPIGNDYDALKDRLKKAVGLILVNGTGFCTGTLINNTNNDKAPYFLTANHCSGGESIWAFRFNWISANTVCASSDESISNGPENYYQTTSGARVLASNPESDFELVEITGGLNPSWDLEWAGWDKTDNTPDFGVGIHHPLGDIMKVCRENSPLTKREEVSIGGIQAPVDSWEVRDWDLGVTESGSSGSALFDPSGRIVGQLAGGGAACVNTNDNNEPDYYGRLGVSWDFGNSESTRLSNWLDPSNTGKETLDMLSQELDGGNPPVEEEAISVFFDVSKAMVTVSNGANKILDYNVYDMAGREITSGRLLLDDETIDLTDRASGMYFIYITNTSDGTSFTKKVIVNQRF</sequence>
<evidence type="ECO:0000256" key="2">
    <source>
        <dbReference type="SAM" id="SignalP"/>
    </source>
</evidence>
<keyword evidence="4" id="KW-1185">Reference proteome</keyword>
<evidence type="ECO:0000313" key="3">
    <source>
        <dbReference type="EMBL" id="MFD2186587.1"/>
    </source>
</evidence>
<reference evidence="4" key="1">
    <citation type="journal article" date="2019" name="Int. J. Syst. Evol. Microbiol.">
        <title>The Global Catalogue of Microorganisms (GCM) 10K type strain sequencing project: providing services to taxonomists for standard genome sequencing and annotation.</title>
        <authorList>
            <consortium name="The Broad Institute Genomics Platform"/>
            <consortium name="The Broad Institute Genome Sequencing Center for Infectious Disease"/>
            <person name="Wu L."/>
            <person name="Ma J."/>
        </authorList>
    </citation>
    <scope>NUCLEOTIDE SEQUENCE [LARGE SCALE GENOMIC DNA]</scope>
    <source>
        <strain evidence="4">DT92</strain>
    </source>
</reference>
<dbReference type="PANTHER" id="PTHR36234">
    <property type="entry name" value="LYSYL ENDOPEPTIDASE"/>
    <property type="match status" value="1"/>
</dbReference>
<dbReference type="PANTHER" id="PTHR36234:SF5">
    <property type="entry name" value="LYSYL ENDOPEPTIDASE"/>
    <property type="match status" value="1"/>
</dbReference>
<dbReference type="NCBIfam" id="TIGR04183">
    <property type="entry name" value="Por_Secre_tail"/>
    <property type="match status" value="1"/>
</dbReference>
<dbReference type="InterPro" id="IPR043504">
    <property type="entry name" value="Peptidase_S1_PA_chymotrypsin"/>
</dbReference>
<dbReference type="RefSeq" id="WP_378319575.1">
    <property type="nucleotide sequence ID" value="NZ_JBHUHY010000004.1"/>
</dbReference>
<accession>A0ABW5AXF9</accession>
<gene>
    <name evidence="3" type="ORF">ACFSJT_07265</name>
</gene>
<dbReference type="InterPro" id="IPR026444">
    <property type="entry name" value="Secre_tail"/>
</dbReference>
<dbReference type="SUPFAM" id="SSF50494">
    <property type="entry name" value="Trypsin-like serine proteases"/>
    <property type="match status" value="1"/>
</dbReference>
<feature type="chain" id="PRO_5047266411" evidence="2">
    <location>
        <begin position="19"/>
        <end position="552"/>
    </location>
</feature>
<keyword evidence="1 2" id="KW-0732">Signal</keyword>
<name>A0ABW5AXF9_9FLAO</name>
<organism evidence="3 4">
    <name type="scientific">Aquimarina celericrescens</name>
    <dbReference type="NCBI Taxonomy" id="1964542"/>
    <lineage>
        <taxon>Bacteria</taxon>
        <taxon>Pseudomonadati</taxon>
        <taxon>Bacteroidota</taxon>
        <taxon>Flavobacteriia</taxon>
        <taxon>Flavobacteriales</taxon>
        <taxon>Flavobacteriaceae</taxon>
        <taxon>Aquimarina</taxon>
    </lineage>
</organism>
<evidence type="ECO:0000256" key="1">
    <source>
        <dbReference type="ARBA" id="ARBA00022729"/>
    </source>
</evidence>